<organism evidence="2">
    <name type="scientific">mine drainage metagenome</name>
    <dbReference type="NCBI Taxonomy" id="410659"/>
    <lineage>
        <taxon>unclassified sequences</taxon>
        <taxon>metagenomes</taxon>
        <taxon>ecological metagenomes</taxon>
    </lineage>
</organism>
<evidence type="ECO:0000313" key="2">
    <source>
        <dbReference type="EMBL" id="OIQ65677.1"/>
    </source>
</evidence>
<accession>A0A1J5PQ29</accession>
<protein>
    <submittedName>
        <fullName evidence="2">Uncharacterized protein</fullName>
    </submittedName>
</protein>
<gene>
    <name evidence="2" type="ORF">GALL_527630</name>
</gene>
<feature type="compositionally biased region" description="Polar residues" evidence="1">
    <location>
        <begin position="186"/>
        <end position="203"/>
    </location>
</feature>
<comment type="caution">
    <text evidence="2">The sequence shown here is derived from an EMBL/GenBank/DDBJ whole genome shotgun (WGS) entry which is preliminary data.</text>
</comment>
<sequence length="203" mass="22617">MHAGVLVGYPQPSCDPGAFVSDRQHRCVVNLDVVVAALSVLADRGLRIRVGVTIDATERPYTISVREARFLDDAKRIFALRPRYIRGARLRNRQVRQQADYGRSVVCTQTPGGGQVQCDRTDQLVQAGRLRHIIHLRERRVGNLAGRIASVEVAQRGHREAQKFCRCLHVVFLGVDAPREAGRWFQSPSDSVNSTDSTPRLPG</sequence>
<dbReference type="EMBL" id="MLJW01007138">
    <property type="protein sequence ID" value="OIQ65677.1"/>
    <property type="molecule type" value="Genomic_DNA"/>
</dbReference>
<dbReference type="AlphaFoldDB" id="A0A1J5PQ29"/>
<name>A0A1J5PQ29_9ZZZZ</name>
<reference evidence="2" key="1">
    <citation type="submission" date="2016-10" db="EMBL/GenBank/DDBJ databases">
        <title>Sequence of Gallionella enrichment culture.</title>
        <authorList>
            <person name="Poehlein A."/>
            <person name="Muehling M."/>
            <person name="Daniel R."/>
        </authorList>
    </citation>
    <scope>NUCLEOTIDE SEQUENCE</scope>
</reference>
<evidence type="ECO:0000256" key="1">
    <source>
        <dbReference type="SAM" id="MobiDB-lite"/>
    </source>
</evidence>
<feature type="region of interest" description="Disordered" evidence="1">
    <location>
        <begin position="184"/>
        <end position="203"/>
    </location>
</feature>
<proteinExistence type="predicted"/>